<keyword evidence="3 5" id="KW-1133">Transmembrane helix</keyword>
<accession>A0A178Y3I6</accession>
<comment type="subcellular location">
    <subcellularLocation>
        <location evidence="1">Membrane</location>
        <topology evidence="1">Multi-pass membrane protein</topology>
    </subcellularLocation>
</comment>
<dbReference type="PANTHER" id="PTHR37422">
    <property type="entry name" value="TEICHURONIC ACID BIOSYNTHESIS PROTEIN TUAE"/>
    <property type="match status" value="1"/>
</dbReference>
<proteinExistence type="predicted"/>
<dbReference type="OrthoDB" id="8275860at2"/>
<evidence type="ECO:0000256" key="1">
    <source>
        <dbReference type="ARBA" id="ARBA00004141"/>
    </source>
</evidence>
<dbReference type="InterPro" id="IPR051533">
    <property type="entry name" value="WaaL-like"/>
</dbReference>
<feature type="transmembrane region" description="Helical" evidence="5">
    <location>
        <begin position="405"/>
        <end position="422"/>
    </location>
</feature>
<dbReference type="InterPro" id="IPR007016">
    <property type="entry name" value="O-antigen_ligase-rel_domated"/>
</dbReference>
<evidence type="ECO:0000313" key="8">
    <source>
        <dbReference type="Proteomes" id="UP000078507"/>
    </source>
</evidence>
<feature type="transmembrane region" description="Helical" evidence="5">
    <location>
        <begin position="382"/>
        <end position="399"/>
    </location>
</feature>
<name>A0A178Y3I6_SINSA</name>
<dbReference type="EMBL" id="LNQB01000083">
    <property type="protein sequence ID" value="OAP42047.1"/>
    <property type="molecule type" value="Genomic_DNA"/>
</dbReference>
<feature type="transmembrane region" description="Helical" evidence="5">
    <location>
        <begin position="141"/>
        <end position="165"/>
    </location>
</feature>
<dbReference type="RefSeq" id="WP_084435632.1">
    <property type="nucleotide sequence ID" value="NZ_LNQB01000083.1"/>
</dbReference>
<keyword evidence="8" id="KW-1185">Reference proteome</keyword>
<gene>
    <name evidence="7" type="ORF">ATB98_06460</name>
</gene>
<reference evidence="7 8" key="1">
    <citation type="submission" date="2015-11" db="EMBL/GenBank/DDBJ databases">
        <title>Ensifer anhuiense sp. nov., an effective nitrogen fixation bacterium with Glycine soja.</title>
        <authorList>
            <person name="Yan H."/>
            <person name="Chen W."/>
        </authorList>
    </citation>
    <scope>NUCLEOTIDE SEQUENCE [LARGE SCALE GENOMIC DNA]</scope>
    <source>
        <strain evidence="7 8">LMG 7837</strain>
    </source>
</reference>
<feature type="domain" description="O-antigen ligase-related" evidence="6">
    <location>
        <begin position="215"/>
        <end position="356"/>
    </location>
</feature>
<protein>
    <recommendedName>
        <fullName evidence="6">O-antigen ligase-related domain-containing protein</fullName>
    </recommendedName>
</protein>
<evidence type="ECO:0000259" key="6">
    <source>
        <dbReference type="Pfam" id="PF04932"/>
    </source>
</evidence>
<feature type="transmembrane region" description="Helical" evidence="5">
    <location>
        <begin position="111"/>
        <end position="129"/>
    </location>
</feature>
<evidence type="ECO:0000313" key="7">
    <source>
        <dbReference type="EMBL" id="OAP42047.1"/>
    </source>
</evidence>
<dbReference type="STRING" id="36856.ATB98_06460"/>
<dbReference type="GO" id="GO:0016020">
    <property type="term" value="C:membrane"/>
    <property type="evidence" value="ECO:0007669"/>
    <property type="project" value="UniProtKB-SubCell"/>
</dbReference>
<sequence>MAQGFVGRANGRFASAAIPASPPRSSSESVVERYIVYLAVFLAPFLNLKTEVVYFTVSDALYCLAFGILLLKGRLPRDPLGVAAPFWIAAFVLTVGGLLLSSLFVGDPVRGLVLLLQYSFCFLVLPYILMVGDEDEAYRRILVFLLGVFALDLHGIITFYTVGYVPGAVTVTGGKRLATLVGDANAAGCLNAMAIVASLWLRSIKRLPVLPFVGFFAVMVVALVLTSSNTGLIATTVGILVYMTLTFRVGLLVKLLPLAIVAALFLQFGGVDYLPATFQKRVMPAVVSGDLSEAGTFNDRSALMVEALHLIGQRGVTWLGIGADQFRLYSVQEAPVHNSYLLVWSEGGILSLAGWILLSSIGMILWMLAWRAGIAAQSRTAVFVYYLVFVAMASANAHIYQRYRYTALLLVMYPLLLEFARARQAAARSGRH</sequence>
<feature type="transmembrane region" description="Helical" evidence="5">
    <location>
        <begin position="231"/>
        <end position="251"/>
    </location>
</feature>
<feature type="transmembrane region" description="Helical" evidence="5">
    <location>
        <begin position="177"/>
        <end position="200"/>
    </location>
</feature>
<feature type="transmembrane region" description="Helical" evidence="5">
    <location>
        <begin position="52"/>
        <end position="71"/>
    </location>
</feature>
<evidence type="ECO:0000256" key="5">
    <source>
        <dbReference type="SAM" id="Phobius"/>
    </source>
</evidence>
<dbReference type="AlphaFoldDB" id="A0A178Y3I6"/>
<evidence type="ECO:0000256" key="3">
    <source>
        <dbReference type="ARBA" id="ARBA00022989"/>
    </source>
</evidence>
<organism evidence="7 8">
    <name type="scientific">Sinorhizobium saheli</name>
    <dbReference type="NCBI Taxonomy" id="36856"/>
    <lineage>
        <taxon>Bacteria</taxon>
        <taxon>Pseudomonadati</taxon>
        <taxon>Pseudomonadota</taxon>
        <taxon>Alphaproteobacteria</taxon>
        <taxon>Hyphomicrobiales</taxon>
        <taxon>Rhizobiaceae</taxon>
        <taxon>Sinorhizobium/Ensifer group</taxon>
        <taxon>Sinorhizobium</taxon>
    </lineage>
</organism>
<comment type="caution">
    <text evidence="7">The sequence shown here is derived from an EMBL/GenBank/DDBJ whole genome shotgun (WGS) entry which is preliminary data.</text>
</comment>
<keyword evidence="4 5" id="KW-0472">Membrane</keyword>
<keyword evidence="2 5" id="KW-0812">Transmembrane</keyword>
<dbReference type="Proteomes" id="UP000078507">
    <property type="component" value="Unassembled WGS sequence"/>
</dbReference>
<evidence type="ECO:0000256" key="2">
    <source>
        <dbReference type="ARBA" id="ARBA00022692"/>
    </source>
</evidence>
<evidence type="ECO:0000256" key="4">
    <source>
        <dbReference type="ARBA" id="ARBA00023136"/>
    </source>
</evidence>
<dbReference type="PANTHER" id="PTHR37422:SF13">
    <property type="entry name" value="LIPOPOLYSACCHARIDE BIOSYNTHESIS PROTEIN PA4999-RELATED"/>
    <property type="match status" value="1"/>
</dbReference>
<feature type="transmembrane region" description="Helical" evidence="5">
    <location>
        <begin position="349"/>
        <end position="370"/>
    </location>
</feature>
<feature type="transmembrane region" description="Helical" evidence="5">
    <location>
        <begin position="83"/>
        <end position="105"/>
    </location>
</feature>
<feature type="transmembrane region" description="Helical" evidence="5">
    <location>
        <begin position="258"/>
        <end position="276"/>
    </location>
</feature>
<dbReference type="Pfam" id="PF04932">
    <property type="entry name" value="Wzy_C"/>
    <property type="match status" value="1"/>
</dbReference>